<evidence type="ECO:0000259" key="1">
    <source>
        <dbReference type="PROSITE" id="PS50042"/>
    </source>
</evidence>
<dbReference type="EMBL" id="VJMJ01000084">
    <property type="protein sequence ID" value="KAF0737501.1"/>
    <property type="molecule type" value="Genomic_DNA"/>
</dbReference>
<feature type="domain" description="Cyclic nucleotide-binding" evidence="1">
    <location>
        <begin position="80"/>
        <end position="207"/>
    </location>
</feature>
<dbReference type="Gene3D" id="2.60.120.10">
    <property type="entry name" value="Jelly Rolls"/>
    <property type="match status" value="2"/>
</dbReference>
<name>A0A6G0XBL0_9STRA</name>
<dbReference type="InterPro" id="IPR000595">
    <property type="entry name" value="cNMP-bd_dom"/>
</dbReference>
<dbReference type="InterPro" id="IPR014710">
    <property type="entry name" value="RmlC-like_jellyroll"/>
</dbReference>
<dbReference type="PROSITE" id="PS50042">
    <property type="entry name" value="CNMP_BINDING_3"/>
    <property type="match status" value="2"/>
</dbReference>
<comment type="caution">
    <text evidence="2">The sequence shown here is derived from an EMBL/GenBank/DDBJ whole genome shotgun (WGS) entry which is preliminary data.</text>
</comment>
<reference evidence="2 3" key="1">
    <citation type="submission" date="2019-07" db="EMBL/GenBank/DDBJ databases">
        <title>Genomics analysis of Aphanomyces spp. identifies a new class of oomycete effector associated with host adaptation.</title>
        <authorList>
            <person name="Gaulin E."/>
        </authorList>
    </citation>
    <scope>NUCLEOTIDE SEQUENCE [LARGE SCALE GENOMIC DNA]</scope>
    <source>
        <strain evidence="2 3">ATCC 201684</strain>
    </source>
</reference>
<protein>
    <recommendedName>
        <fullName evidence="1">Cyclic nucleotide-binding domain-containing protein</fullName>
    </recommendedName>
</protein>
<keyword evidence="3" id="KW-1185">Reference proteome</keyword>
<evidence type="ECO:0000313" key="3">
    <source>
        <dbReference type="Proteomes" id="UP000481153"/>
    </source>
</evidence>
<proteinExistence type="predicted"/>
<dbReference type="VEuPathDB" id="FungiDB:AeMF1_015579"/>
<evidence type="ECO:0000313" key="2">
    <source>
        <dbReference type="EMBL" id="KAF0737501.1"/>
    </source>
</evidence>
<dbReference type="PANTHER" id="PTHR23011">
    <property type="entry name" value="CYCLIC NUCLEOTIDE-BINDING DOMAIN CONTAINING PROTEIN"/>
    <property type="match status" value="1"/>
</dbReference>
<feature type="domain" description="Cyclic nucleotide-binding" evidence="1">
    <location>
        <begin position="244"/>
        <end position="291"/>
    </location>
</feature>
<dbReference type="SUPFAM" id="SSF51206">
    <property type="entry name" value="cAMP-binding domain-like"/>
    <property type="match status" value="2"/>
</dbReference>
<sequence length="325" mass="35952">MTSVVVGAECGLSDITGKQANHPRKFSVLAQEATVAVTIRKDTFDRATAYMGAKTNSVFARQDVHDEGTALATYLSHFPFMEQLSTLNQKRVLDECRERKLRKLEPLLAPGASTFDMVIVLSGCLGSYRLERSVTTTTSLVGTAKTKQYGTQIGQVTSGECYGDLNIASGLAVDCREDGIATFTSSLIAEETTEVVLVDRRQVARLLTDQVPTTDFDVLVSKPPLERSWSQVGEIRQWLLKFFVFQQFPDRVITRLAETALGTALIPNKVIFNKSSDADAFYFVMAGAVTIQEYALSSFIPLLKSHPSPQMSIEWNDSSRGYLWH</sequence>
<dbReference type="Proteomes" id="UP000481153">
    <property type="component" value="Unassembled WGS sequence"/>
</dbReference>
<accession>A0A6G0XBL0</accession>
<gene>
    <name evidence="2" type="ORF">Ae201684_006661</name>
</gene>
<organism evidence="2 3">
    <name type="scientific">Aphanomyces euteiches</name>
    <dbReference type="NCBI Taxonomy" id="100861"/>
    <lineage>
        <taxon>Eukaryota</taxon>
        <taxon>Sar</taxon>
        <taxon>Stramenopiles</taxon>
        <taxon>Oomycota</taxon>
        <taxon>Saprolegniomycetes</taxon>
        <taxon>Saprolegniales</taxon>
        <taxon>Verrucalvaceae</taxon>
        <taxon>Aphanomyces</taxon>
    </lineage>
</organism>
<dbReference type="PANTHER" id="PTHR23011:SF28">
    <property type="entry name" value="CYCLIC NUCLEOTIDE-BINDING DOMAIN CONTAINING PROTEIN"/>
    <property type="match status" value="1"/>
</dbReference>
<dbReference type="InterPro" id="IPR018490">
    <property type="entry name" value="cNMP-bd_dom_sf"/>
</dbReference>
<dbReference type="AlphaFoldDB" id="A0A6G0XBL0"/>